<evidence type="ECO:0000313" key="2">
    <source>
        <dbReference type="EMBL" id="RPB05852.1"/>
    </source>
</evidence>
<evidence type="ECO:0000313" key="3">
    <source>
        <dbReference type="Proteomes" id="UP000276215"/>
    </source>
</evidence>
<proteinExistence type="predicted"/>
<keyword evidence="3" id="KW-1185">Reference proteome</keyword>
<name>A0A3N4K991_9PEZI</name>
<evidence type="ECO:0008006" key="4">
    <source>
        <dbReference type="Google" id="ProtNLM"/>
    </source>
</evidence>
<gene>
    <name evidence="2" type="ORF">L873DRAFT_1797626</name>
</gene>
<organism evidence="2 3">
    <name type="scientific">Choiromyces venosus 120613-1</name>
    <dbReference type="NCBI Taxonomy" id="1336337"/>
    <lineage>
        <taxon>Eukaryota</taxon>
        <taxon>Fungi</taxon>
        <taxon>Dikarya</taxon>
        <taxon>Ascomycota</taxon>
        <taxon>Pezizomycotina</taxon>
        <taxon>Pezizomycetes</taxon>
        <taxon>Pezizales</taxon>
        <taxon>Tuberaceae</taxon>
        <taxon>Choiromyces</taxon>
    </lineage>
</organism>
<dbReference type="EMBL" id="ML120352">
    <property type="protein sequence ID" value="RPB05852.1"/>
    <property type="molecule type" value="Genomic_DNA"/>
</dbReference>
<accession>A0A3N4K991</accession>
<evidence type="ECO:0000256" key="1">
    <source>
        <dbReference type="SAM" id="SignalP"/>
    </source>
</evidence>
<keyword evidence="1" id="KW-0732">Signal</keyword>
<reference evidence="2 3" key="1">
    <citation type="journal article" date="2018" name="Nat. Ecol. Evol.">
        <title>Pezizomycetes genomes reveal the molecular basis of ectomycorrhizal truffle lifestyle.</title>
        <authorList>
            <person name="Murat C."/>
            <person name="Payen T."/>
            <person name="Noel B."/>
            <person name="Kuo A."/>
            <person name="Morin E."/>
            <person name="Chen J."/>
            <person name="Kohler A."/>
            <person name="Krizsan K."/>
            <person name="Balestrini R."/>
            <person name="Da Silva C."/>
            <person name="Montanini B."/>
            <person name="Hainaut M."/>
            <person name="Levati E."/>
            <person name="Barry K.W."/>
            <person name="Belfiori B."/>
            <person name="Cichocki N."/>
            <person name="Clum A."/>
            <person name="Dockter R.B."/>
            <person name="Fauchery L."/>
            <person name="Guy J."/>
            <person name="Iotti M."/>
            <person name="Le Tacon F."/>
            <person name="Lindquist E.A."/>
            <person name="Lipzen A."/>
            <person name="Malagnac F."/>
            <person name="Mello A."/>
            <person name="Molinier V."/>
            <person name="Miyauchi S."/>
            <person name="Poulain J."/>
            <person name="Riccioni C."/>
            <person name="Rubini A."/>
            <person name="Sitrit Y."/>
            <person name="Splivallo R."/>
            <person name="Traeger S."/>
            <person name="Wang M."/>
            <person name="Zifcakova L."/>
            <person name="Wipf D."/>
            <person name="Zambonelli A."/>
            <person name="Paolocci F."/>
            <person name="Nowrousian M."/>
            <person name="Ottonello S."/>
            <person name="Baldrian P."/>
            <person name="Spatafora J.W."/>
            <person name="Henrissat B."/>
            <person name="Nagy L.G."/>
            <person name="Aury J.M."/>
            <person name="Wincker P."/>
            <person name="Grigoriev I.V."/>
            <person name="Bonfante P."/>
            <person name="Martin F.M."/>
        </authorList>
    </citation>
    <scope>NUCLEOTIDE SEQUENCE [LARGE SCALE GENOMIC DNA]</scope>
    <source>
        <strain evidence="2 3">120613-1</strain>
    </source>
</reference>
<protein>
    <recommendedName>
        <fullName evidence="4">Secreted protein</fullName>
    </recommendedName>
</protein>
<sequence>MGSTGTVLWLLLLMNQVSIKPHFITAPGALYSAIPPLDPSPPNTIPNSEKMMFLLSFPTAHVCYTQEIP</sequence>
<feature type="signal peptide" evidence="1">
    <location>
        <begin position="1"/>
        <end position="19"/>
    </location>
</feature>
<feature type="chain" id="PRO_5018299509" description="Secreted protein" evidence="1">
    <location>
        <begin position="20"/>
        <end position="69"/>
    </location>
</feature>
<dbReference type="AlphaFoldDB" id="A0A3N4K991"/>
<dbReference type="Proteomes" id="UP000276215">
    <property type="component" value="Unassembled WGS sequence"/>
</dbReference>